<dbReference type="SUPFAM" id="SSF53335">
    <property type="entry name" value="S-adenosyl-L-methionine-dependent methyltransferases"/>
    <property type="match status" value="1"/>
</dbReference>
<dbReference type="GO" id="GO:0008757">
    <property type="term" value="F:S-adenosylmethionine-dependent methyltransferase activity"/>
    <property type="evidence" value="ECO:0007669"/>
    <property type="project" value="InterPro"/>
</dbReference>
<keyword evidence="2" id="KW-0808">Transferase</keyword>
<dbReference type="PANTHER" id="PTHR43861:SF1">
    <property type="entry name" value="TRANS-ACONITATE 2-METHYLTRANSFERASE"/>
    <property type="match status" value="1"/>
</dbReference>
<organism evidence="2">
    <name type="scientific">Bacteroides fragilis</name>
    <dbReference type="NCBI Taxonomy" id="817"/>
    <lineage>
        <taxon>Bacteria</taxon>
        <taxon>Pseudomonadati</taxon>
        <taxon>Bacteroidota</taxon>
        <taxon>Bacteroidia</taxon>
        <taxon>Bacteroidales</taxon>
        <taxon>Bacteroidaceae</taxon>
        <taxon>Bacteroides</taxon>
    </lineage>
</organism>
<dbReference type="PANTHER" id="PTHR43861">
    <property type="entry name" value="TRANS-ACONITATE 2-METHYLTRANSFERASE-RELATED"/>
    <property type="match status" value="1"/>
</dbReference>
<dbReference type="Pfam" id="PF08241">
    <property type="entry name" value="Methyltransf_11"/>
    <property type="match status" value="1"/>
</dbReference>
<gene>
    <name evidence="2" type="ORF">EE52_0223430</name>
</gene>
<dbReference type="CDD" id="cd02440">
    <property type="entry name" value="AdoMet_MTases"/>
    <property type="match status" value="1"/>
</dbReference>
<sequence length="244" mass="28123">MKENVYDKESFFEKYGEMLRSKEGLKGAGEWPTLEKILPDFEGKRTLDLGCGYGWHCMYAASKGASHVVGIDLSEKMLQEAEKKKESDKIEYHRIGIEDYDYPSNRFDVVVSSLALHYIENLEEIFRKVYRTLAQGGTFVFTMEHPIFTAHGNEDWFYNTAGTAQHWPVDHYFTEGYRETSFLGETVVKFHHTLTSILQGLLQAGFTITNVIEPQPTKEMLQKIKDMEEELRRPMMLAVSAVKV</sequence>
<evidence type="ECO:0000313" key="2">
    <source>
        <dbReference type="EMBL" id="KFX72438.1"/>
    </source>
</evidence>
<protein>
    <submittedName>
        <fullName evidence="2">SAM-dependent methyltransferase</fullName>
    </submittedName>
</protein>
<name>A0A0I9S4F5_BACFG</name>
<dbReference type="Gene3D" id="3.40.50.150">
    <property type="entry name" value="Vaccinia Virus protein VP39"/>
    <property type="match status" value="1"/>
</dbReference>
<feature type="domain" description="Methyltransferase type 11" evidence="1">
    <location>
        <begin position="47"/>
        <end position="141"/>
    </location>
</feature>
<proteinExistence type="predicted"/>
<comment type="caution">
    <text evidence="2">The sequence shown here is derived from an EMBL/GenBank/DDBJ whole genome shotgun (WGS) entry which is preliminary data.</text>
</comment>
<reference evidence="2" key="1">
    <citation type="book" date="2014" name="THE 24TH EUROPEAN CONGRESS OF CLINICAL MICROBIOLOGY AND INFECTIOUS DISEASES" publisher="ECCMID 2014" city="Barcelona, Spain">
        <title>Identification of resistance genes in three multidrug-resistant Bacteroides fragilis isolates by whole genome sequencing.</title>
        <editorList>
            <person name="Unknown"/>
            <person name="A."/>
        </editorList>
        <authorList>
            <person name="Sydenham T.V."/>
            <person name="Hasman H."/>
            <person name="Wang M."/>
            <person name="Soki J."/>
            <person name="Nagy E."/>
            <person name="Justesen U.S."/>
        </authorList>
    </citation>
    <scope>NUCLEOTIDE SEQUENCE</scope>
    <source>
        <strain evidence="2">DCMOUH0018B</strain>
    </source>
</reference>
<dbReference type="InterPro" id="IPR029063">
    <property type="entry name" value="SAM-dependent_MTases_sf"/>
</dbReference>
<reference evidence="2" key="2">
    <citation type="submission" date="2014-07" db="EMBL/GenBank/DDBJ databases">
        <title>Genetics and epidemiology of antimicrobial resistance in B. fragilis group.</title>
        <authorList>
            <person name="Sydenham T.V."/>
            <person name="Hasman H."/>
            <person name="Kemp M."/>
            <person name="Justesen U.S."/>
        </authorList>
    </citation>
    <scope>NUCLEOTIDE SEQUENCE [LARGE SCALE GENOMIC DNA]</scope>
    <source>
        <strain evidence="2">DCMOUH0018B</strain>
    </source>
</reference>
<dbReference type="EMBL" id="JMZZ02000228">
    <property type="protein sequence ID" value="KFX72438.1"/>
    <property type="molecule type" value="Genomic_DNA"/>
</dbReference>
<keyword evidence="2" id="KW-0489">Methyltransferase</keyword>
<dbReference type="GO" id="GO:0032259">
    <property type="term" value="P:methylation"/>
    <property type="evidence" value="ECO:0007669"/>
    <property type="project" value="UniProtKB-KW"/>
</dbReference>
<accession>A0A0I9S4F5</accession>
<dbReference type="InterPro" id="IPR013216">
    <property type="entry name" value="Methyltransf_11"/>
</dbReference>
<dbReference type="PATRIC" id="fig|817.53.peg.4850"/>
<dbReference type="AlphaFoldDB" id="A0A0I9S4F5"/>
<dbReference type="RefSeq" id="WP_044302164.1">
    <property type="nucleotide sequence ID" value="NZ_CP036542.1"/>
</dbReference>
<evidence type="ECO:0000259" key="1">
    <source>
        <dbReference type="Pfam" id="PF08241"/>
    </source>
</evidence>